<proteinExistence type="predicted"/>
<dbReference type="EMBL" id="AODE01000013">
    <property type="protein sequence ID" value="EUJ31188.1"/>
    <property type="molecule type" value="Genomic_DNA"/>
</dbReference>
<dbReference type="AlphaFoldDB" id="W7CEF6"/>
<dbReference type="PATRIC" id="fig|1265820.5.peg.1346"/>
<organism evidence="1 2">
    <name type="scientific">Listeria cornellensis FSL F6-0969</name>
    <dbReference type="NCBI Taxonomy" id="1265820"/>
    <lineage>
        <taxon>Bacteria</taxon>
        <taxon>Bacillati</taxon>
        <taxon>Bacillota</taxon>
        <taxon>Bacilli</taxon>
        <taxon>Bacillales</taxon>
        <taxon>Listeriaceae</taxon>
        <taxon>Listeria</taxon>
    </lineage>
</organism>
<dbReference type="STRING" id="1265820.PCORN_06860"/>
<name>W7CEF6_9LIST</name>
<dbReference type="RefSeq" id="WP_036078449.1">
    <property type="nucleotide sequence ID" value="NZ_AODE01000013.1"/>
</dbReference>
<dbReference type="Proteomes" id="UP000019254">
    <property type="component" value="Unassembled WGS sequence"/>
</dbReference>
<reference evidence="1 2" key="1">
    <citation type="journal article" date="2014" name="Int. J. Syst. Evol. Microbiol.">
        <title>Listeria floridensis sp. nov., Listeria aquatica sp. nov., Listeria cornellensis sp. nov., Listeria riparia sp. nov. and Listeria grandensis sp. nov., from agricultural and natural environments.</title>
        <authorList>
            <person name="den Bakker H.C."/>
            <person name="Warchocki S."/>
            <person name="Wright E.M."/>
            <person name="Allred A.F."/>
            <person name="Ahlstrom C."/>
            <person name="Manuel C.S."/>
            <person name="Stasiewicz M.J."/>
            <person name="Burrell A."/>
            <person name="Roof S."/>
            <person name="Strawn L."/>
            <person name="Fortes E.D."/>
            <person name="Nightingale K.K."/>
            <person name="Kephart D."/>
            <person name="Wiedmann M."/>
        </authorList>
    </citation>
    <scope>NUCLEOTIDE SEQUENCE [LARGE SCALE GENOMIC DNA]</scope>
    <source>
        <strain evidence="2">FSL F6-969</strain>
    </source>
</reference>
<protein>
    <submittedName>
        <fullName evidence="1">Uncharacterized protein</fullName>
    </submittedName>
</protein>
<sequence>MKKNVLVFSIVLVAMIALAFVLRFAISAPEEDFIVSGDNYSGRASSEITVSNGGKVIATIPALKK</sequence>
<accession>W7CEF6</accession>
<dbReference type="OrthoDB" id="2365743at2"/>
<evidence type="ECO:0000313" key="1">
    <source>
        <dbReference type="EMBL" id="EUJ31188.1"/>
    </source>
</evidence>
<comment type="caution">
    <text evidence="1">The sequence shown here is derived from an EMBL/GenBank/DDBJ whole genome shotgun (WGS) entry which is preliminary data.</text>
</comment>
<keyword evidence="2" id="KW-1185">Reference proteome</keyword>
<gene>
    <name evidence="1" type="ORF">PCORN_06860</name>
</gene>
<evidence type="ECO:0000313" key="2">
    <source>
        <dbReference type="Proteomes" id="UP000019254"/>
    </source>
</evidence>